<accession>A0ACC1MGT8</accession>
<comment type="caution">
    <text evidence="1">The sequence shown here is derived from an EMBL/GenBank/DDBJ whole genome shotgun (WGS) entry which is preliminary data.</text>
</comment>
<evidence type="ECO:0000313" key="1">
    <source>
        <dbReference type="EMBL" id="KAJ2966150.1"/>
    </source>
</evidence>
<proteinExistence type="predicted"/>
<name>A0ACC1MGT8_9HYPO</name>
<protein>
    <submittedName>
        <fullName evidence="1">Uncharacterized protein</fullName>
    </submittedName>
</protein>
<reference evidence="1" key="1">
    <citation type="submission" date="2022-08" db="EMBL/GenBank/DDBJ databases">
        <title>Genome Sequence of Lecanicillium fungicola.</title>
        <authorList>
            <person name="Buettner E."/>
        </authorList>
    </citation>
    <scope>NUCLEOTIDE SEQUENCE</scope>
    <source>
        <strain evidence="1">Babe33</strain>
    </source>
</reference>
<gene>
    <name evidence="1" type="ORF">NQ176_g10284</name>
</gene>
<keyword evidence="2" id="KW-1185">Reference proteome</keyword>
<sequence length="736" mass="79800">MLGEMVLSAGSYQLNGRVAYCPQDPGYDARRYHTVISACGLDVDFANIPGGIRDATVGESGSNLSGGQRARVSLARAMYSDADILLLDDPLSALDAHVRVQLFGSLRAMNKTIVLGIASILLPRISHMDHVIVTADNTVQWSRPKELFLAQSWSSNYLGIEASHERSNNTGEYHNGLNSGDDVGVADDAMDGDAGEIGSIWQQEERAHGAVRVAVAKFYIAMSGGTPYAVIVVALACILTASKVLSQYWFVWWIADSIGLSQQQYMGSFLSLTLLQGVATGVVGLTLVRTSLRAAQAVHETILSNLIAAPLWFFHQNPTGRILNRLSKDTEAMDSRIMNAVDGLLGAGTTMLASVSIVAACGVYLIVAVVPFLLVVGYCLHRFRATAREVQRLDAVLQSPALSLVTESLKAPSSARAYRAESFLVARHGEALDRLASAKICRQSLDTWITFRAELAAASVLLFLVLLTLTGVIPQVSASLALATATTLARQVYLLAWACTDLEIQLNAVERLQTYHDRMPREGPESGSGKSTLISVISRLVDIQDGKIYVAGLDTSDIEPRKLRRMVLTLPQETLIFQGTLRENIDPRRERSDQDIWTALEACQISSVLKSKYGENALDQDLSSDGTDLSAGQRQLVCAARVVLEQPAVLLVDEASANVDFASDEALQRAWQALPSETTVIMITHRASSLAWMDRILVMDDGRVVEDGSPAELLGRDDSYYRSCILQSGVIAASKK</sequence>
<evidence type="ECO:0000313" key="2">
    <source>
        <dbReference type="Proteomes" id="UP001143910"/>
    </source>
</evidence>
<dbReference type="Proteomes" id="UP001143910">
    <property type="component" value="Unassembled WGS sequence"/>
</dbReference>
<dbReference type="EMBL" id="JANJQO010002726">
    <property type="protein sequence ID" value="KAJ2966150.1"/>
    <property type="molecule type" value="Genomic_DNA"/>
</dbReference>
<organism evidence="1 2">
    <name type="scientific">Zarea fungicola</name>
    <dbReference type="NCBI Taxonomy" id="93591"/>
    <lineage>
        <taxon>Eukaryota</taxon>
        <taxon>Fungi</taxon>
        <taxon>Dikarya</taxon>
        <taxon>Ascomycota</taxon>
        <taxon>Pezizomycotina</taxon>
        <taxon>Sordariomycetes</taxon>
        <taxon>Hypocreomycetidae</taxon>
        <taxon>Hypocreales</taxon>
        <taxon>Cordycipitaceae</taxon>
        <taxon>Zarea</taxon>
    </lineage>
</organism>